<reference evidence="1" key="2">
    <citation type="journal article" date="2015" name="Data Brief">
        <title>Shoot transcriptome of the giant reed, Arundo donax.</title>
        <authorList>
            <person name="Barrero R.A."/>
            <person name="Guerrero F.D."/>
            <person name="Moolhuijzen P."/>
            <person name="Goolsby J.A."/>
            <person name="Tidwell J."/>
            <person name="Bellgard S.E."/>
            <person name="Bellgard M.I."/>
        </authorList>
    </citation>
    <scope>NUCLEOTIDE SEQUENCE</scope>
    <source>
        <tissue evidence="1">Shoot tissue taken approximately 20 cm above the soil surface</tissue>
    </source>
</reference>
<protein>
    <submittedName>
        <fullName evidence="1">Uncharacterized protein</fullName>
    </submittedName>
</protein>
<proteinExistence type="predicted"/>
<dbReference type="AlphaFoldDB" id="A0A0A8ZAF3"/>
<accession>A0A0A8ZAF3</accession>
<evidence type="ECO:0000313" key="1">
    <source>
        <dbReference type="EMBL" id="JAD31857.1"/>
    </source>
</evidence>
<sequence length="19" mass="1879">MSATASCLKIRDVTAGAAI</sequence>
<organism evidence="1">
    <name type="scientific">Arundo donax</name>
    <name type="common">Giant reed</name>
    <name type="synonym">Donax arundinaceus</name>
    <dbReference type="NCBI Taxonomy" id="35708"/>
    <lineage>
        <taxon>Eukaryota</taxon>
        <taxon>Viridiplantae</taxon>
        <taxon>Streptophyta</taxon>
        <taxon>Embryophyta</taxon>
        <taxon>Tracheophyta</taxon>
        <taxon>Spermatophyta</taxon>
        <taxon>Magnoliopsida</taxon>
        <taxon>Liliopsida</taxon>
        <taxon>Poales</taxon>
        <taxon>Poaceae</taxon>
        <taxon>PACMAD clade</taxon>
        <taxon>Arundinoideae</taxon>
        <taxon>Arundineae</taxon>
        <taxon>Arundo</taxon>
    </lineage>
</organism>
<dbReference type="EMBL" id="GBRH01266038">
    <property type="protein sequence ID" value="JAD31857.1"/>
    <property type="molecule type" value="Transcribed_RNA"/>
</dbReference>
<reference evidence="1" key="1">
    <citation type="submission" date="2014-09" db="EMBL/GenBank/DDBJ databases">
        <authorList>
            <person name="Magalhaes I.L.F."/>
            <person name="Oliveira U."/>
            <person name="Santos F.R."/>
            <person name="Vidigal T.H.D.A."/>
            <person name="Brescovit A.D."/>
            <person name="Santos A.J."/>
        </authorList>
    </citation>
    <scope>NUCLEOTIDE SEQUENCE</scope>
    <source>
        <tissue evidence="1">Shoot tissue taken approximately 20 cm above the soil surface</tissue>
    </source>
</reference>
<name>A0A0A8ZAF3_ARUDO</name>